<gene>
    <name evidence="1" type="ORF">BN2476_100040</name>
</gene>
<protein>
    <submittedName>
        <fullName evidence="1">Uncharacterized protein</fullName>
    </submittedName>
</protein>
<keyword evidence="2" id="KW-1185">Reference proteome</keyword>
<sequence>MRMPVSQTNATYGTKAARSRRHLAALDIEFARQWCKAAETAHELETRYTLVLPDETIMRPSNLSSPLSP</sequence>
<dbReference type="EMBL" id="CYGY02000010">
    <property type="protein sequence ID" value="SIT36684.1"/>
    <property type="molecule type" value="Genomic_DNA"/>
</dbReference>
<name>A0A1N7RNJ0_9BURK</name>
<accession>A0A1N7RNJ0</accession>
<reference evidence="1" key="1">
    <citation type="submission" date="2016-12" db="EMBL/GenBank/DDBJ databases">
        <authorList>
            <person name="Moulin L."/>
        </authorList>
    </citation>
    <scope>NUCLEOTIDE SEQUENCE [LARGE SCALE GENOMIC DNA]</scope>
    <source>
        <strain evidence="1">STM 7183</strain>
    </source>
</reference>
<evidence type="ECO:0000313" key="2">
    <source>
        <dbReference type="Proteomes" id="UP000195569"/>
    </source>
</evidence>
<proteinExistence type="predicted"/>
<comment type="caution">
    <text evidence="1">The sequence shown here is derived from an EMBL/GenBank/DDBJ whole genome shotgun (WGS) entry which is preliminary data.</text>
</comment>
<organism evidence="1 2">
    <name type="scientific">Paraburkholderia piptadeniae</name>
    <dbReference type="NCBI Taxonomy" id="1701573"/>
    <lineage>
        <taxon>Bacteria</taxon>
        <taxon>Pseudomonadati</taxon>
        <taxon>Pseudomonadota</taxon>
        <taxon>Betaproteobacteria</taxon>
        <taxon>Burkholderiales</taxon>
        <taxon>Burkholderiaceae</taxon>
        <taxon>Paraburkholderia</taxon>
    </lineage>
</organism>
<dbReference type="Proteomes" id="UP000195569">
    <property type="component" value="Unassembled WGS sequence"/>
</dbReference>
<evidence type="ECO:0000313" key="1">
    <source>
        <dbReference type="EMBL" id="SIT36684.1"/>
    </source>
</evidence>
<dbReference type="AlphaFoldDB" id="A0A1N7RNJ0"/>